<sequence>MKCLYPPATDVTTADDSPSIGDRLREFGGKVREVASHVGEKTKDVFNKIHHSEPATKTRNWITETFQKAKDALNIKSK</sequence>
<keyword evidence="4" id="KW-0964">Secreted</keyword>
<accession>A0AAV7PZK5</accession>
<keyword evidence="9" id="KW-1185">Reference proteome</keyword>
<keyword evidence="5" id="KW-0732">Signal</keyword>
<dbReference type="PANTHER" id="PTHR16565:SF2">
    <property type="entry name" value="APOLIPOPROTEIN C-I"/>
    <property type="match status" value="1"/>
</dbReference>
<dbReference type="InterPro" id="IPR043081">
    <property type="entry name" value="ApoC-1_sf"/>
</dbReference>
<dbReference type="GO" id="GO:0032375">
    <property type="term" value="P:negative regulation of cholesterol transport"/>
    <property type="evidence" value="ECO:0007669"/>
    <property type="project" value="TreeGrafter"/>
</dbReference>
<dbReference type="InterPro" id="IPR006781">
    <property type="entry name" value="ApoC-I"/>
</dbReference>
<comment type="similarity">
    <text evidence="2">Belongs to the apolipoprotein C1 family.</text>
</comment>
<dbReference type="GO" id="GO:0006641">
    <property type="term" value="P:triglyceride metabolic process"/>
    <property type="evidence" value="ECO:0007669"/>
    <property type="project" value="TreeGrafter"/>
</dbReference>
<evidence type="ECO:0000256" key="1">
    <source>
        <dbReference type="ARBA" id="ARBA00004613"/>
    </source>
</evidence>
<reference evidence="8" key="1">
    <citation type="journal article" date="2022" name="bioRxiv">
        <title>Sequencing and chromosome-scale assembly of the giantPleurodeles waltlgenome.</title>
        <authorList>
            <person name="Brown T."/>
            <person name="Elewa A."/>
            <person name="Iarovenko S."/>
            <person name="Subramanian E."/>
            <person name="Araus A.J."/>
            <person name="Petzold A."/>
            <person name="Susuki M."/>
            <person name="Suzuki K.-i.T."/>
            <person name="Hayashi T."/>
            <person name="Toyoda A."/>
            <person name="Oliveira C."/>
            <person name="Osipova E."/>
            <person name="Leigh N.D."/>
            <person name="Simon A."/>
            <person name="Yun M.H."/>
        </authorList>
    </citation>
    <scope>NUCLEOTIDE SEQUENCE</scope>
    <source>
        <strain evidence="8">20211129_DDA</strain>
        <tissue evidence="8">Liver</tissue>
    </source>
</reference>
<dbReference type="GO" id="GO:0034364">
    <property type="term" value="C:high-density lipoprotein particle"/>
    <property type="evidence" value="ECO:0007669"/>
    <property type="project" value="TreeGrafter"/>
</dbReference>
<evidence type="ECO:0000313" key="8">
    <source>
        <dbReference type="EMBL" id="KAJ1133425.1"/>
    </source>
</evidence>
<organism evidence="8 9">
    <name type="scientific">Pleurodeles waltl</name>
    <name type="common">Iberian ribbed newt</name>
    <dbReference type="NCBI Taxonomy" id="8319"/>
    <lineage>
        <taxon>Eukaryota</taxon>
        <taxon>Metazoa</taxon>
        <taxon>Chordata</taxon>
        <taxon>Craniata</taxon>
        <taxon>Vertebrata</taxon>
        <taxon>Euteleostomi</taxon>
        <taxon>Amphibia</taxon>
        <taxon>Batrachia</taxon>
        <taxon>Caudata</taxon>
        <taxon>Salamandroidea</taxon>
        <taxon>Salamandridae</taxon>
        <taxon>Pleurodelinae</taxon>
        <taxon>Pleurodeles</taxon>
    </lineage>
</organism>
<name>A0AAV7PZK5_PLEWA</name>
<evidence type="ECO:0000256" key="2">
    <source>
        <dbReference type="ARBA" id="ARBA00009204"/>
    </source>
</evidence>
<dbReference type="Pfam" id="PF04691">
    <property type="entry name" value="ApoC-I"/>
    <property type="match status" value="1"/>
</dbReference>
<dbReference type="GO" id="GO:0006869">
    <property type="term" value="P:lipid transport"/>
    <property type="evidence" value="ECO:0007669"/>
    <property type="project" value="UniProtKB-KW"/>
</dbReference>
<dbReference type="PANTHER" id="PTHR16565">
    <property type="entry name" value="APOLIPOPROTEIN C-I"/>
    <property type="match status" value="1"/>
</dbReference>
<dbReference type="GO" id="GO:0034447">
    <property type="term" value="P:very-low-density lipoprotein particle clearance"/>
    <property type="evidence" value="ECO:0007669"/>
    <property type="project" value="TreeGrafter"/>
</dbReference>
<dbReference type="Proteomes" id="UP001066276">
    <property type="component" value="Chromosome 7"/>
</dbReference>
<dbReference type="GO" id="GO:0050995">
    <property type="term" value="P:negative regulation of lipid catabolic process"/>
    <property type="evidence" value="ECO:0007669"/>
    <property type="project" value="TreeGrafter"/>
</dbReference>
<dbReference type="Gene3D" id="4.10.260.30">
    <property type="entry name" value="Apolipoprotein C-I"/>
    <property type="match status" value="1"/>
</dbReference>
<keyword evidence="6" id="KW-0445">Lipid transport</keyword>
<proteinExistence type="inferred from homology"/>
<comment type="caution">
    <text evidence="8">The sequence shown here is derived from an EMBL/GenBank/DDBJ whole genome shotgun (WGS) entry which is preliminary data.</text>
</comment>
<dbReference type="GO" id="GO:0034361">
    <property type="term" value="C:very-low-density lipoprotein particle"/>
    <property type="evidence" value="ECO:0007669"/>
    <property type="project" value="TreeGrafter"/>
</dbReference>
<dbReference type="EMBL" id="JANPWB010000011">
    <property type="protein sequence ID" value="KAJ1133425.1"/>
    <property type="molecule type" value="Genomic_DNA"/>
</dbReference>
<dbReference type="GO" id="GO:0004859">
    <property type="term" value="F:phospholipase inhibitor activity"/>
    <property type="evidence" value="ECO:0007669"/>
    <property type="project" value="TreeGrafter"/>
</dbReference>
<comment type="subcellular location">
    <subcellularLocation>
        <location evidence="1">Secreted</location>
    </subcellularLocation>
</comment>
<protein>
    <submittedName>
        <fullName evidence="8">Uncharacterized protein</fullName>
    </submittedName>
</protein>
<gene>
    <name evidence="8" type="ORF">NDU88_011720</name>
</gene>
<evidence type="ECO:0000256" key="5">
    <source>
        <dbReference type="ARBA" id="ARBA00022729"/>
    </source>
</evidence>
<dbReference type="AlphaFoldDB" id="A0AAV7PZK5"/>
<dbReference type="GO" id="GO:0010916">
    <property type="term" value="P:negative regulation of very-low-density lipoprotein particle clearance"/>
    <property type="evidence" value="ECO:0007669"/>
    <property type="project" value="TreeGrafter"/>
</dbReference>
<evidence type="ECO:0000256" key="7">
    <source>
        <dbReference type="SAM" id="MobiDB-lite"/>
    </source>
</evidence>
<dbReference type="GO" id="GO:0042157">
    <property type="term" value="P:lipoprotein metabolic process"/>
    <property type="evidence" value="ECO:0007669"/>
    <property type="project" value="InterPro"/>
</dbReference>
<evidence type="ECO:0000313" key="9">
    <source>
        <dbReference type="Proteomes" id="UP001066276"/>
    </source>
</evidence>
<evidence type="ECO:0000256" key="6">
    <source>
        <dbReference type="ARBA" id="ARBA00023055"/>
    </source>
</evidence>
<evidence type="ECO:0000256" key="4">
    <source>
        <dbReference type="ARBA" id="ARBA00022525"/>
    </source>
</evidence>
<keyword evidence="3" id="KW-0813">Transport</keyword>
<feature type="region of interest" description="Disordered" evidence="7">
    <location>
        <begin position="1"/>
        <end position="21"/>
    </location>
</feature>
<evidence type="ECO:0000256" key="3">
    <source>
        <dbReference type="ARBA" id="ARBA00022448"/>
    </source>
</evidence>
<dbReference type="GO" id="GO:0005504">
    <property type="term" value="F:fatty acid binding"/>
    <property type="evidence" value="ECO:0007669"/>
    <property type="project" value="TreeGrafter"/>
</dbReference>